<feature type="compositionally biased region" description="Basic and acidic residues" evidence="4">
    <location>
        <begin position="397"/>
        <end position="406"/>
    </location>
</feature>
<protein>
    <submittedName>
        <fullName evidence="6">3-(3-hydroxy-phenyl)propionate/3-hydroxycinnamic acid hydroxylase</fullName>
        <ecNumber evidence="6">1.14.13.127</ecNumber>
    </submittedName>
</protein>
<evidence type="ECO:0000256" key="3">
    <source>
        <dbReference type="ARBA" id="ARBA00022827"/>
    </source>
</evidence>
<feature type="region of interest" description="Disordered" evidence="4">
    <location>
        <begin position="365"/>
        <end position="407"/>
    </location>
</feature>
<dbReference type="AlphaFoldDB" id="A0A9E6XYD2"/>
<dbReference type="Pfam" id="PF01494">
    <property type="entry name" value="FAD_binding_3"/>
    <property type="match status" value="1"/>
</dbReference>
<dbReference type="PANTHER" id="PTHR43004:SF19">
    <property type="entry name" value="BINDING MONOOXYGENASE, PUTATIVE (JCVI)-RELATED"/>
    <property type="match status" value="1"/>
</dbReference>
<dbReference type="Proteomes" id="UP001162834">
    <property type="component" value="Chromosome"/>
</dbReference>
<dbReference type="EMBL" id="CP087164">
    <property type="protein sequence ID" value="UGS36710.1"/>
    <property type="molecule type" value="Genomic_DNA"/>
</dbReference>
<dbReference type="PRINTS" id="PR00420">
    <property type="entry name" value="RNGMNOXGNASE"/>
</dbReference>
<name>A0A9E6XYD2_9ACTN</name>
<dbReference type="GO" id="GO:0071949">
    <property type="term" value="F:FAD binding"/>
    <property type="evidence" value="ECO:0007669"/>
    <property type="project" value="InterPro"/>
</dbReference>
<evidence type="ECO:0000313" key="6">
    <source>
        <dbReference type="EMBL" id="UGS36710.1"/>
    </source>
</evidence>
<dbReference type="EC" id="1.14.13.127" evidence="6"/>
<reference evidence="6" key="1">
    <citation type="journal article" date="2022" name="Int. J. Syst. Evol. Microbiol.">
        <title>Pseudomonas aegrilactucae sp. nov. and Pseudomonas morbosilactucae sp. nov., pathogens causing bacterial rot of lettuce in Japan.</title>
        <authorList>
            <person name="Sawada H."/>
            <person name="Fujikawa T."/>
            <person name="Satou M."/>
        </authorList>
    </citation>
    <scope>NUCLEOTIDE SEQUENCE</scope>
    <source>
        <strain evidence="6">0166_1</strain>
    </source>
</reference>
<gene>
    <name evidence="6" type="primary">mhpA</name>
    <name evidence="6" type="ORF">DSM104329_03119</name>
</gene>
<feature type="domain" description="FAD-binding" evidence="5">
    <location>
        <begin position="7"/>
        <end position="337"/>
    </location>
</feature>
<keyword evidence="2" id="KW-0285">Flavoprotein</keyword>
<accession>A0A9E6XYD2</accession>
<sequence length="536" mass="56762">MRDPDQRTSVLVAGAGPTGLLLAAELRRRGVPCLLVDALDAPLGWDRATVVHSRSMEIFEALGLADRFLELGVKTRAARIRADGETLGYLDLALVDTRYPFDLGLSEEVTESILLGHLERQGGTVQRSTRLVGLQQGPDGVLATIEQHGGRRHVAAAWLVACDGFHSTIRDLAGIDFEGADIEPAWAVFDASIEGCDDDPDVAVAYLDRPPLNLTPLPGNRWRVYVRPTSDASDLVADAAPVIHRYHPGARFTDVENPVRFHCHSRVAARFRAGRVLLAGDAAHACTPAQGHGMNTGLQDAFNLGWKLALVCAGACAPSLLDAYEDERRPVAQQVVDSGASTEAAVALTLDAERAERNATLRRTFADPASAHHEATSAAELGRSYRDSRAVTGDDADALRPGDRLPDPLAAHPAGGGRCSLHELTHRAEHTVLVLGGPHARPADVLDLARAVEAEHDASPIIGAVFGLSAGPAVAGLGTLDADVADRLGIRDVTVLAIRPDRFVGFRHDGGDPGAIAAYLRVLSATAAGARVDVSP</sequence>
<dbReference type="Gene3D" id="3.40.30.120">
    <property type="match status" value="1"/>
</dbReference>
<evidence type="ECO:0000256" key="2">
    <source>
        <dbReference type="ARBA" id="ARBA00022630"/>
    </source>
</evidence>
<dbReference type="Gene3D" id="3.50.50.60">
    <property type="entry name" value="FAD/NAD(P)-binding domain"/>
    <property type="match status" value="1"/>
</dbReference>
<evidence type="ECO:0000256" key="1">
    <source>
        <dbReference type="ARBA" id="ARBA00001974"/>
    </source>
</evidence>
<dbReference type="Gene3D" id="3.30.70.2450">
    <property type="match status" value="1"/>
</dbReference>
<evidence type="ECO:0000256" key="4">
    <source>
        <dbReference type="SAM" id="MobiDB-lite"/>
    </source>
</evidence>
<dbReference type="KEGG" id="sbae:DSM104329_03119"/>
<organism evidence="6 7">
    <name type="scientific">Capillimicrobium parvum</name>
    <dbReference type="NCBI Taxonomy" id="2884022"/>
    <lineage>
        <taxon>Bacteria</taxon>
        <taxon>Bacillati</taxon>
        <taxon>Actinomycetota</taxon>
        <taxon>Thermoleophilia</taxon>
        <taxon>Solirubrobacterales</taxon>
        <taxon>Capillimicrobiaceae</taxon>
        <taxon>Capillimicrobium</taxon>
    </lineage>
</organism>
<keyword evidence="6" id="KW-0560">Oxidoreductase</keyword>
<evidence type="ECO:0000259" key="5">
    <source>
        <dbReference type="Pfam" id="PF01494"/>
    </source>
</evidence>
<proteinExistence type="predicted"/>
<dbReference type="InterPro" id="IPR036188">
    <property type="entry name" value="FAD/NAD-bd_sf"/>
</dbReference>
<dbReference type="PANTHER" id="PTHR43004">
    <property type="entry name" value="TRK SYSTEM POTASSIUM UPTAKE PROTEIN"/>
    <property type="match status" value="1"/>
</dbReference>
<evidence type="ECO:0000313" key="7">
    <source>
        <dbReference type="Proteomes" id="UP001162834"/>
    </source>
</evidence>
<keyword evidence="7" id="KW-1185">Reference proteome</keyword>
<dbReference type="GO" id="GO:0008688">
    <property type="term" value="F:3-(3-hydroxyphenyl)propionate hydroxylase activity"/>
    <property type="evidence" value="ECO:0007669"/>
    <property type="project" value="UniProtKB-EC"/>
</dbReference>
<dbReference type="InterPro" id="IPR050641">
    <property type="entry name" value="RIFMO-like"/>
</dbReference>
<comment type="cofactor">
    <cofactor evidence="1">
        <name>FAD</name>
        <dbReference type="ChEBI" id="CHEBI:57692"/>
    </cofactor>
</comment>
<dbReference type="SUPFAM" id="SSF51905">
    <property type="entry name" value="FAD/NAD(P)-binding domain"/>
    <property type="match status" value="1"/>
</dbReference>
<keyword evidence="3" id="KW-0274">FAD</keyword>
<dbReference type="InterPro" id="IPR002938">
    <property type="entry name" value="FAD-bd"/>
</dbReference>
<dbReference type="RefSeq" id="WP_259310776.1">
    <property type="nucleotide sequence ID" value="NZ_CP087164.1"/>
</dbReference>